<proteinExistence type="predicted"/>
<accession>A0A834TWV9</accession>
<name>A0A834TWV9_9FABA</name>
<keyword evidence="2" id="KW-1185">Reference proteome</keyword>
<dbReference type="EMBL" id="JAAIUW010000005">
    <property type="protein sequence ID" value="KAF7829592.1"/>
    <property type="molecule type" value="Genomic_DNA"/>
</dbReference>
<dbReference type="AlphaFoldDB" id="A0A834TWV9"/>
<sequence length="107" mass="12125">MLEWQWGLGVTKGKSHGLASKHEERSRRYMCIIELSSTCSCLEKKLTFPWNHSSHPTQPIPPFLSSKSAITKASSLSRFASNRKECACSYPALHTFCTLRFPCSFKL</sequence>
<organism evidence="1 2">
    <name type="scientific">Senna tora</name>
    <dbReference type="NCBI Taxonomy" id="362788"/>
    <lineage>
        <taxon>Eukaryota</taxon>
        <taxon>Viridiplantae</taxon>
        <taxon>Streptophyta</taxon>
        <taxon>Embryophyta</taxon>
        <taxon>Tracheophyta</taxon>
        <taxon>Spermatophyta</taxon>
        <taxon>Magnoliopsida</taxon>
        <taxon>eudicotyledons</taxon>
        <taxon>Gunneridae</taxon>
        <taxon>Pentapetalae</taxon>
        <taxon>rosids</taxon>
        <taxon>fabids</taxon>
        <taxon>Fabales</taxon>
        <taxon>Fabaceae</taxon>
        <taxon>Caesalpinioideae</taxon>
        <taxon>Cassia clade</taxon>
        <taxon>Senna</taxon>
    </lineage>
</organism>
<reference evidence="1" key="1">
    <citation type="submission" date="2020-09" db="EMBL/GenBank/DDBJ databases">
        <title>Genome-Enabled Discovery of Anthraquinone Biosynthesis in Senna tora.</title>
        <authorList>
            <person name="Kang S.-H."/>
            <person name="Pandey R.P."/>
            <person name="Lee C.-M."/>
            <person name="Sim J.-S."/>
            <person name="Jeong J.-T."/>
            <person name="Choi B.-S."/>
            <person name="Jung M."/>
            <person name="Ginzburg D."/>
            <person name="Zhao K."/>
            <person name="Won S.Y."/>
            <person name="Oh T.-J."/>
            <person name="Yu Y."/>
            <person name="Kim N.-H."/>
            <person name="Lee O.R."/>
            <person name="Lee T.-H."/>
            <person name="Bashyal P."/>
            <person name="Kim T.-S."/>
            <person name="Lee W.-H."/>
            <person name="Kawkins C."/>
            <person name="Kim C.-K."/>
            <person name="Kim J.S."/>
            <person name="Ahn B.O."/>
            <person name="Rhee S.Y."/>
            <person name="Sohng J.K."/>
        </authorList>
    </citation>
    <scope>NUCLEOTIDE SEQUENCE</scope>
    <source>
        <tissue evidence="1">Leaf</tissue>
    </source>
</reference>
<evidence type="ECO:0000313" key="2">
    <source>
        <dbReference type="Proteomes" id="UP000634136"/>
    </source>
</evidence>
<gene>
    <name evidence="1" type="ORF">G2W53_011925</name>
</gene>
<comment type="caution">
    <text evidence="1">The sequence shown here is derived from an EMBL/GenBank/DDBJ whole genome shotgun (WGS) entry which is preliminary data.</text>
</comment>
<protein>
    <submittedName>
        <fullName evidence="1">Uncharacterized protein</fullName>
    </submittedName>
</protein>
<evidence type="ECO:0000313" key="1">
    <source>
        <dbReference type="EMBL" id="KAF7829592.1"/>
    </source>
</evidence>
<dbReference type="Proteomes" id="UP000634136">
    <property type="component" value="Unassembled WGS sequence"/>
</dbReference>